<proteinExistence type="predicted"/>
<dbReference type="Proteomes" id="UP000286287">
    <property type="component" value="Unassembled WGS sequence"/>
</dbReference>
<protein>
    <recommendedName>
        <fullName evidence="3">MarR family transcriptional regulator</fullName>
    </recommendedName>
</protein>
<comment type="caution">
    <text evidence="1">The sequence shown here is derived from an EMBL/GenBank/DDBJ whole genome shotgun (WGS) entry which is preliminary data.</text>
</comment>
<dbReference type="EMBL" id="QYUJ01000008">
    <property type="protein sequence ID" value="RJF74975.1"/>
    <property type="molecule type" value="Genomic_DNA"/>
</dbReference>
<sequence length="110" mass="11903">MFGALKALGHEGRQAHIRARLLTTLFVHATPMAVKELADGMGMAFYDVARVARALMAEGLTYPCQDTLVPTLALTRAPHVRQECDRAAELLGLVLTDPRTPLSPLLGRPA</sequence>
<dbReference type="AlphaFoldDB" id="A0A418VFR6"/>
<organism evidence="1 2">
    <name type="scientific">Deinococcus cavernae</name>
    <dbReference type="NCBI Taxonomy" id="2320857"/>
    <lineage>
        <taxon>Bacteria</taxon>
        <taxon>Thermotogati</taxon>
        <taxon>Deinococcota</taxon>
        <taxon>Deinococci</taxon>
        <taxon>Deinococcales</taxon>
        <taxon>Deinococcaceae</taxon>
        <taxon>Deinococcus</taxon>
    </lineage>
</organism>
<accession>A0A418VFR6</accession>
<evidence type="ECO:0008006" key="3">
    <source>
        <dbReference type="Google" id="ProtNLM"/>
    </source>
</evidence>
<evidence type="ECO:0000313" key="1">
    <source>
        <dbReference type="EMBL" id="RJF74975.1"/>
    </source>
</evidence>
<name>A0A418VFR6_9DEIO</name>
<evidence type="ECO:0000313" key="2">
    <source>
        <dbReference type="Proteomes" id="UP000286287"/>
    </source>
</evidence>
<reference evidence="1 2" key="1">
    <citation type="submission" date="2018-09" db="EMBL/GenBank/DDBJ databases">
        <authorList>
            <person name="Zhu H."/>
        </authorList>
    </citation>
    <scope>NUCLEOTIDE SEQUENCE [LARGE SCALE GENOMIC DNA]</scope>
    <source>
        <strain evidence="1 2">K2S05-167</strain>
    </source>
</reference>
<keyword evidence="2" id="KW-1185">Reference proteome</keyword>
<gene>
    <name evidence="1" type="ORF">D3875_02975</name>
</gene>